<evidence type="ECO:0000256" key="11">
    <source>
        <dbReference type="SAM" id="MobiDB-lite"/>
    </source>
</evidence>
<keyword evidence="9 10" id="KW-0472">Membrane</keyword>
<feature type="transmembrane region" description="Helical" evidence="10">
    <location>
        <begin position="98"/>
        <end position="122"/>
    </location>
</feature>
<dbReference type="InterPro" id="IPR005672">
    <property type="entry name" value="Phosphate_PstA"/>
</dbReference>
<dbReference type="GO" id="GO:0005315">
    <property type="term" value="F:phosphate transmembrane transporter activity"/>
    <property type="evidence" value="ECO:0007669"/>
    <property type="project" value="InterPro"/>
</dbReference>
<evidence type="ECO:0000259" key="12">
    <source>
        <dbReference type="PROSITE" id="PS50928"/>
    </source>
</evidence>
<dbReference type="PANTHER" id="PTHR42922:SF1">
    <property type="entry name" value="PHOSPHATE TRANSPORT SYSTEM PERMEASE PROTEIN PSTA"/>
    <property type="match status" value="1"/>
</dbReference>
<dbReference type="SUPFAM" id="SSF161098">
    <property type="entry name" value="MetI-like"/>
    <property type="match status" value="1"/>
</dbReference>
<evidence type="ECO:0000256" key="3">
    <source>
        <dbReference type="ARBA" id="ARBA00007069"/>
    </source>
</evidence>
<dbReference type="InterPro" id="IPR000515">
    <property type="entry name" value="MetI-like"/>
</dbReference>
<feature type="transmembrane region" description="Helical" evidence="10">
    <location>
        <begin position="343"/>
        <end position="364"/>
    </location>
</feature>
<evidence type="ECO:0000256" key="9">
    <source>
        <dbReference type="ARBA" id="ARBA00023136"/>
    </source>
</evidence>
<dbReference type="OrthoDB" id="9775069at2"/>
<dbReference type="InterPro" id="IPR051408">
    <property type="entry name" value="Phosphate_transprt_permease"/>
</dbReference>
<dbReference type="NCBIfam" id="TIGR00974">
    <property type="entry name" value="3a0107s02c"/>
    <property type="match status" value="1"/>
</dbReference>
<dbReference type="Pfam" id="PF00528">
    <property type="entry name" value="BPD_transp_1"/>
    <property type="match status" value="1"/>
</dbReference>
<dbReference type="EMBL" id="AP019307">
    <property type="protein sequence ID" value="BBH17971.1"/>
    <property type="molecule type" value="Genomic_DNA"/>
</dbReference>
<dbReference type="Proteomes" id="UP000271573">
    <property type="component" value="Chromosome"/>
</dbReference>
<dbReference type="GO" id="GO:0005886">
    <property type="term" value="C:plasma membrane"/>
    <property type="evidence" value="ECO:0007669"/>
    <property type="project" value="UniProtKB-SubCell"/>
</dbReference>
<evidence type="ECO:0000256" key="5">
    <source>
        <dbReference type="ARBA" id="ARBA00022475"/>
    </source>
</evidence>
<keyword evidence="6" id="KW-0592">Phosphate transport</keyword>
<keyword evidence="7 10" id="KW-0812">Transmembrane</keyword>
<dbReference type="KEGG" id="nbe:Back2_22580"/>
<feature type="transmembrane region" description="Helical" evidence="10">
    <location>
        <begin position="155"/>
        <end position="181"/>
    </location>
</feature>
<evidence type="ECO:0000256" key="1">
    <source>
        <dbReference type="ARBA" id="ARBA00003510"/>
    </source>
</evidence>
<comment type="function">
    <text evidence="1">Part of the binding-protein-dependent transport system for phosphate; probably responsible for the translocation of the substrate across the membrane.</text>
</comment>
<keyword evidence="5 10" id="KW-1003">Cell membrane</keyword>
<evidence type="ECO:0000256" key="4">
    <source>
        <dbReference type="ARBA" id="ARBA00022448"/>
    </source>
</evidence>
<name>A0A3G9IW91_9ACTN</name>
<dbReference type="PANTHER" id="PTHR42922">
    <property type="entry name" value="PHOSPHATE TRANSPORT SYSTEM PERMEASE PROTEIN PSTA"/>
    <property type="match status" value="1"/>
</dbReference>
<comment type="similarity">
    <text evidence="3 10">Belongs to the binding-protein-dependent transport system permease family. CysTW subfamily.</text>
</comment>
<evidence type="ECO:0000256" key="2">
    <source>
        <dbReference type="ARBA" id="ARBA00004651"/>
    </source>
</evidence>
<evidence type="ECO:0000256" key="7">
    <source>
        <dbReference type="ARBA" id="ARBA00022692"/>
    </source>
</evidence>
<dbReference type="PROSITE" id="PS50928">
    <property type="entry name" value="ABC_TM1"/>
    <property type="match status" value="1"/>
</dbReference>
<dbReference type="CDD" id="cd06261">
    <property type="entry name" value="TM_PBP2"/>
    <property type="match status" value="1"/>
</dbReference>
<feature type="transmembrane region" description="Helical" evidence="10">
    <location>
        <begin position="226"/>
        <end position="243"/>
    </location>
</feature>
<evidence type="ECO:0000313" key="14">
    <source>
        <dbReference type="Proteomes" id="UP000271573"/>
    </source>
</evidence>
<dbReference type="InterPro" id="IPR035906">
    <property type="entry name" value="MetI-like_sf"/>
</dbReference>
<dbReference type="GO" id="GO:0035435">
    <property type="term" value="P:phosphate ion transmembrane transport"/>
    <property type="evidence" value="ECO:0007669"/>
    <property type="project" value="InterPro"/>
</dbReference>
<sequence length="413" mass="44022">MTIVAEKAGKPTTHIPQHAEQPATESRVVTAGVRIGDALSLSGAALASFTLTAFLSSQIAPIRGFLAFFLIAYVLFVGIYALIVSFDETPSVVLDRVVAVLVQSGALLLVFTLGTVLIYTVIRGGHAFMHWNLFTQDMSTTGPLDALSKGGVWNAIYGTFIQISIALAITIPLGITTALFLSEFPSPFTKFVRTIVEAMTALPSVVAGLFILASFILALGFQKSGLAAGLAISVMMLPIMIRASDVVFRLVPNTLKEASLGLGASHFRTVWTVVLPTSRSGLMTAIILATARGVGETSPVLLTAGFTSTINYDPTSGPMPSLPLNIFEFTRNSPTQVMIQRGFGTALVLMSLVLILFIAARWFGAQTVAKKAERKRKRALLVRRVRNLLSTVGQRSSAPTEPVSETVPGSSHV</sequence>
<evidence type="ECO:0000256" key="8">
    <source>
        <dbReference type="ARBA" id="ARBA00022989"/>
    </source>
</evidence>
<keyword evidence="4" id="KW-0813">Transport</keyword>
<reference evidence="13 14" key="1">
    <citation type="submission" date="2018-11" db="EMBL/GenBank/DDBJ databases">
        <title>Complete genome sequence of Nocardioides baekrokdamisoli strain KCTC 39748.</title>
        <authorList>
            <person name="Kang S.W."/>
            <person name="Lee K.C."/>
            <person name="Kim K.K."/>
            <person name="Kim J.S."/>
            <person name="Kim D.S."/>
            <person name="Ko S.H."/>
            <person name="Yang S.H."/>
            <person name="Shin Y.K."/>
            <person name="Lee J.S."/>
        </authorList>
    </citation>
    <scope>NUCLEOTIDE SEQUENCE [LARGE SCALE GENOMIC DNA]</scope>
    <source>
        <strain evidence="13 14">KCTC 39748</strain>
    </source>
</reference>
<feature type="transmembrane region" description="Helical" evidence="10">
    <location>
        <begin position="64"/>
        <end position="86"/>
    </location>
</feature>
<gene>
    <name evidence="13" type="primary">pstA_2</name>
    <name evidence="13" type="ORF">Back2_22580</name>
</gene>
<evidence type="ECO:0000313" key="13">
    <source>
        <dbReference type="EMBL" id="BBH17971.1"/>
    </source>
</evidence>
<dbReference type="Gene3D" id="1.10.3720.10">
    <property type="entry name" value="MetI-like"/>
    <property type="match status" value="1"/>
</dbReference>
<dbReference type="AlphaFoldDB" id="A0A3G9IW91"/>
<feature type="region of interest" description="Disordered" evidence="11">
    <location>
        <begin position="392"/>
        <end position="413"/>
    </location>
</feature>
<dbReference type="RefSeq" id="WP_125569348.1">
    <property type="nucleotide sequence ID" value="NZ_AP019307.1"/>
</dbReference>
<proteinExistence type="inferred from homology"/>
<evidence type="ECO:0000256" key="6">
    <source>
        <dbReference type="ARBA" id="ARBA00022592"/>
    </source>
</evidence>
<organism evidence="13 14">
    <name type="scientific">Nocardioides baekrokdamisoli</name>
    <dbReference type="NCBI Taxonomy" id="1804624"/>
    <lineage>
        <taxon>Bacteria</taxon>
        <taxon>Bacillati</taxon>
        <taxon>Actinomycetota</taxon>
        <taxon>Actinomycetes</taxon>
        <taxon>Propionibacteriales</taxon>
        <taxon>Nocardioidaceae</taxon>
        <taxon>Nocardioides</taxon>
    </lineage>
</organism>
<feature type="domain" description="ABC transmembrane type-1" evidence="12">
    <location>
        <begin position="156"/>
        <end position="360"/>
    </location>
</feature>
<keyword evidence="8 10" id="KW-1133">Transmembrane helix</keyword>
<accession>A0A3G9IW91</accession>
<evidence type="ECO:0000256" key="10">
    <source>
        <dbReference type="RuleBase" id="RU363043"/>
    </source>
</evidence>
<protein>
    <recommendedName>
        <fullName evidence="10">Phosphate transport system permease protein PstA</fullName>
    </recommendedName>
</protein>
<comment type="subcellular location">
    <subcellularLocation>
        <location evidence="2 10">Cell membrane</location>
        <topology evidence="2 10">Multi-pass membrane protein</topology>
    </subcellularLocation>
</comment>
<keyword evidence="14" id="KW-1185">Reference proteome</keyword>
<feature type="transmembrane region" description="Helical" evidence="10">
    <location>
        <begin position="201"/>
        <end position="219"/>
    </location>
</feature>
<feature type="region of interest" description="Disordered" evidence="11">
    <location>
        <begin position="1"/>
        <end position="24"/>
    </location>
</feature>